<evidence type="ECO:0000256" key="1">
    <source>
        <dbReference type="ARBA" id="ARBA00004141"/>
    </source>
</evidence>
<keyword evidence="3" id="KW-0677">Repeat</keyword>
<gene>
    <name evidence="8" type="ORF">MCOR_20683</name>
</gene>
<evidence type="ECO:0000256" key="4">
    <source>
        <dbReference type="ARBA" id="ARBA00022989"/>
    </source>
</evidence>
<dbReference type="InterPro" id="IPR014743">
    <property type="entry name" value="Cl-channel_core"/>
</dbReference>
<keyword evidence="4 7" id="KW-1133">Transmembrane helix</keyword>
<evidence type="ECO:0000256" key="3">
    <source>
        <dbReference type="ARBA" id="ARBA00022737"/>
    </source>
</evidence>
<reference evidence="8 9" key="1">
    <citation type="submission" date="2020-06" db="EMBL/GenBank/DDBJ databases">
        <authorList>
            <person name="Li R."/>
            <person name="Bekaert M."/>
        </authorList>
    </citation>
    <scope>NUCLEOTIDE SEQUENCE [LARGE SCALE GENOMIC DNA]</scope>
    <source>
        <strain evidence="9">wild</strain>
    </source>
</reference>
<dbReference type="SUPFAM" id="SSF81340">
    <property type="entry name" value="Clc chloride channel"/>
    <property type="match status" value="1"/>
</dbReference>
<accession>A0A6J8BQL3</accession>
<comment type="subcellular location">
    <subcellularLocation>
        <location evidence="1">Membrane</location>
        <topology evidence="1">Multi-pass membrane protein</topology>
    </subcellularLocation>
</comment>
<protein>
    <submittedName>
        <fullName evidence="8">CLCN6</fullName>
    </submittedName>
</protein>
<dbReference type="PANTHER" id="PTHR11689">
    <property type="entry name" value="CHLORIDE CHANNEL PROTEIN CLC FAMILY MEMBER"/>
    <property type="match status" value="1"/>
</dbReference>
<dbReference type="PANTHER" id="PTHR11689:SF158">
    <property type="entry name" value="H(+)_CL(-) EXCHANGE TRANSPORTER 6"/>
    <property type="match status" value="1"/>
</dbReference>
<sequence length="191" mass="21278">MDFKCCCRGDEESHGLVNYPSSSDAELERYANHSLNYDNCYNEPFGEYCNSLHDKQSARKVEFIKWVVTLLVGVFTGLVALFIDYVVKLLTKWKYNSVESSIYKCMDDGCLVVSFLWLLLFNVGFCIIASSLVIIEPVAAGSGIPEIKCYLNGVKIPNVGRLRTLVSKAIGVLFSVAGGKLDVYRGRNLCC</sequence>
<evidence type="ECO:0000256" key="6">
    <source>
        <dbReference type="ARBA" id="ARBA00023136"/>
    </source>
</evidence>
<evidence type="ECO:0000313" key="8">
    <source>
        <dbReference type="EMBL" id="CAC5385104.1"/>
    </source>
</evidence>
<keyword evidence="5" id="KW-0129">CBS domain</keyword>
<keyword evidence="9" id="KW-1185">Reference proteome</keyword>
<feature type="transmembrane region" description="Helical" evidence="7">
    <location>
        <begin position="115"/>
        <end position="135"/>
    </location>
</feature>
<dbReference type="EMBL" id="CACVKT020003687">
    <property type="protein sequence ID" value="CAC5385104.1"/>
    <property type="molecule type" value="Genomic_DNA"/>
</dbReference>
<proteinExistence type="predicted"/>
<dbReference type="InterPro" id="IPR001807">
    <property type="entry name" value="ClC"/>
</dbReference>
<dbReference type="PRINTS" id="PR00762">
    <property type="entry name" value="CLCHANNEL"/>
</dbReference>
<evidence type="ECO:0000256" key="2">
    <source>
        <dbReference type="ARBA" id="ARBA00022692"/>
    </source>
</evidence>
<dbReference type="GO" id="GO:0005765">
    <property type="term" value="C:lysosomal membrane"/>
    <property type="evidence" value="ECO:0007669"/>
    <property type="project" value="TreeGrafter"/>
</dbReference>
<dbReference type="AlphaFoldDB" id="A0A6J8BQL3"/>
<name>A0A6J8BQL3_MYTCO</name>
<dbReference type="GO" id="GO:0015108">
    <property type="term" value="F:chloride transmembrane transporter activity"/>
    <property type="evidence" value="ECO:0007669"/>
    <property type="project" value="InterPro"/>
</dbReference>
<dbReference type="Proteomes" id="UP000507470">
    <property type="component" value="Unassembled WGS sequence"/>
</dbReference>
<evidence type="ECO:0000313" key="9">
    <source>
        <dbReference type="Proteomes" id="UP000507470"/>
    </source>
</evidence>
<dbReference type="Gene3D" id="1.10.3080.10">
    <property type="entry name" value="Clc chloride channel"/>
    <property type="match status" value="1"/>
</dbReference>
<dbReference type="InterPro" id="IPR051280">
    <property type="entry name" value="Cl-channel/antiporter"/>
</dbReference>
<keyword evidence="6 7" id="KW-0472">Membrane</keyword>
<evidence type="ECO:0000256" key="5">
    <source>
        <dbReference type="ARBA" id="ARBA00023122"/>
    </source>
</evidence>
<evidence type="ECO:0000256" key="7">
    <source>
        <dbReference type="SAM" id="Phobius"/>
    </source>
</evidence>
<organism evidence="8 9">
    <name type="scientific">Mytilus coruscus</name>
    <name type="common">Sea mussel</name>
    <dbReference type="NCBI Taxonomy" id="42192"/>
    <lineage>
        <taxon>Eukaryota</taxon>
        <taxon>Metazoa</taxon>
        <taxon>Spiralia</taxon>
        <taxon>Lophotrochozoa</taxon>
        <taxon>Mollusca</taxon>
        <taxon>Bivalvia</taxon>
        <taxon>Autobranchia</taxon>
        <taxon>Pteriomorphia</taxon>
        <taxon>Mytilida</taxon>
        <taxon>Mytiloidea</taxon>
        <taxon>Mytilidae</taxon>
        <taxon>Mytilinae</taxon>
        <taxon>Mytilus</taxon>
    </lineage>
</organism>
<dbReference type="OrthoDB" id="428525at2759"/>
<feature type="transmembrane region" description="Helical" evidence="7">
    <location>
        <begin position="63"/>
        <end position="83"/>
    </location>
</feature>
<keyword evidence="2 7" id="KW-0812">Transmembrane</keyword>